<sequence>MASTLNALYRIERHCTEDHLKAAAIVDVLRELRWQGYPKGWLFEAIEKMVARLQGGEWCDPADGGSWTRLCQSKEHHARECPQAALRKKEWAKALLAETLDMIMHEVETDEYCDVLNAVLPKELMDFAAEDSLELGVPSKS</sequence>
<dbReference type="Proteomes" id="UP001190700">
    <property type="component" value="Unassembled WGS sequence"/>
</dbReference>
<evidence type="ECO:0000313" key="1">
    <source>
        <dbReference type="EMBL" id="KAK3271817.1"/>
    </source>
</evidence>
<name>A0AAE0L4S1_9CHLO</name>
<dbReference type="EMBL" id="LGRX02009352">
    <property type="protein sequence ID" value="KAK3271817.1"/>
    <property type="molecule type" value="Genomic_DNA"/>
</dbReference>
<protein>
    <submittedName>
        <fullName evidence="1">Uncharacterized protein</fullName>
    </submittedName>
</protein>
<reference evidence="1 2" key="1">
    <citation type="journal article" date="2015" name="Genome Biol. Evol.">
        <title>Comparative Genomics of a Bacterivorous Green Alga Reveals Evolutionary Causalities and Consequences of Phago-Mixotrophic Mode of Nutrition.</title>
        <authorList>
            <person name="Burns J.A."/>
            <person name="Paasch A."/>
            <person name="Narechania A."/>
            <person name="Kim E."/>
        </authorList>
    </citation>
    <scope>NUCLEOTIDE SEQUENCE [LARGE SCALE GENOMIC DNA]</scope>
    <source>
        <strain evidence="1 2">PLY_AMNH</strain>
    </source>
</reference>
<accession>A0AAE0L4S1</accession>
<keyword evidence="2" id="KW-1185">Reference proteome</keyword>
<comment type="caution">
    <text evidence="1">The sequence shown here is derived from an EMBL/GenBank/DDBJ whole genome shotgun (WGS) entry which is preliminary data.</text>
</comment>
<organism evidence="1 2">
    <name type="scientific">Cymbomonas tetramitiformis</name>
    <dbReference type="NCBI Taxonomy" id="36881"/>
    <lineage>
        <taxon>Eukaryota</taxon>
        <taxon>Viridiplantae</taxon>
        <taxon>Chlorophyta</taxon>
        <taxon>Pyramimonadophyceae</taxon>
        <taxon>Pyramimonadales</taxon>
        <taxon>Pyramimonadaceae</taxon>
        <taxon>Cymbomonas</taxon>
    </lineage>
</organism>
<gene>
    <name evidence="1" type="ORF">CYMTET_19859</name>
</gene>
<proteinExistence type="predicted"/>
<dbReference type="AlphaFoldDB" id="A0AAE0L4S1"/>
<evidence type="ECO:0000313" key="2">
    <source>
        <dbReference type="Proteomes" id="UP001190700"/>
    </source>
</evidence>